<dbReference type="GO" id="GO:0022857">
    <property type="term" value="F:transmembrane transporter activity"/>
    <property type="evidence" value="ECO:0007669"/>
    <property type="project" value="InterPro"/>
</dbReference>
<keyword evidence="6 11" id="KW-0812">Transmembrane</keyword>
<reference evidence="12 13" key="1">
    <citation type="journal article" date="2013" name="Genome Announc.">
        <title>Draft Genome Sequence of the Cellulolytic, Mesophilic, Anaerobic Bacterium Clostridium termitidis Strain CT1112 (DSM 5398).</title>
        <authorList>
            <person name="Lal S."/>
            <person name="Ramachandran U."/>
            <person name="Zhang X."/>
            <person name="Munir R."/>
            <person name="Sparling R."/>
            <person name="Levin D.B."/>
        </authorList>
    </citation>
    <scope>NUCLEOTIDE SEQUENCE [LARGE SCALE GENOMIC DNA]</scope>
    <source>
        <strain evidence="12 13">CT1112</strain>
    </source>
</reference>
<evidence type="ECO:0000256" key="4">
    <source>
        <dbReference type="ARBA" id="ARBA00022519"/>
    </source>
</evidence>
<evidence type="ECO:0000256" key="7">
    <source>
        <dbReference type="ARBA" id="ARBA00022989"/>
    </source>
</evidence>
<evidence type="ECO:0000256" key="3">
    <source>
        <dbReference type="ARBA" id="ARBA00022475"/>
    </source>
</evidence>
<comment type="function">
    <text evidence="9">Part of the binding-protein-dependent transport system for D-xylose. Probably responsible for the translocation of the substrate across the membrane.</text>
</comment>
<evidence type="ECO:0000313" key="13">
    <source>
        <dbReference type="Proteomes" id="UP000014155"/>
    </source>
</evidence>
<keyword evidence="7 11" id="KW-1133">Transmembrane helix</keyword>
<evidence type="ECO:0000313" key="12">
    <source>
        <dbReference type="EMBL" id="EMS73100.1"/>
    </source>
</evidence>
<feature type="transmembrane region" description="Helical" evidence="11">
    <location>
        <begin position="304"/>
        <end position="323"/>
    </location>
</feature>
<dbReference type="RefSeq" id="WP_004624442.1">
    <property type="nucleotide sequence ID" value="NZ_AORV01000022.1"/>
</dbReference>
<keyword evidence="8 11" id="KW-0472">Membrane</keyword>
<name>S0FLJ4_RUMCE</name>
<keyword evidence="5" id="KW-0762">Sugar transport</keyword>
<evidence type="ECO:0000256" key="8">
    <source>
        <dbReference type="ARBA" id="ARBA00023136"/>
    </source>
</evidence>
<feature type="transmembrane region" description="Helical" evidence="11">
    <location>
        <begin position="95"/>
        <end position="115"/>
    </location>
</feature>
<dbReference type="PATRIC" id="fig|1195236.3.peg.1206"/>
<evidence type="ECO:0000256" key="10">
    <source>
        <dbReference type="ARBA" id="ARBA00035686"/>
    </source>
</evidence>
<dbReference type="CDD" id="cd06579">
    <property type="entry name" value="TM_PBP1_transp_AraH_like"/>
    <property type="match status" value="1"/>
</dbReference>
<evidence type="ECO:0000256" key="2">
    <source>
        <dbReference type="ARBA" id="ARBA00022448"/>
    </source>
</evidence>
<keyword evidence="2" id="KW-0813">Transport</keyword>
<feature type="transmembrane region" description="Helical" evidence="11">
    <location>
        <begin position="233"/>
        <end position="251"/>
    </location>
</feature>
<dbReference type="GO" id="GO:0005886">
    <property type="term" value="C:plasma membrane"/>
    <property type="evidence" value="ECO:0007669"/>
    <property type="project" value="UniProtKB-SubCell"/>
</dbReference>
<evidence type="ECO:0000256" key="1">
    <source>
        <dbReference type="ARBA" id="ARBA00004651"/>
    </source>
</evidence>
<gene>
    <name evidence="12" type="ORF">CTER_0916</name>
</gene>
<comment type="caution">
    <text evidence="12">The sequence shown here is derived from an EMBL/GenBank/DDBJ whole genome shotgun (WGS) entry which is preliminary data.</text>
</comment>
<protein>
    <recommendedName>
        <fullName evidence="10">Xylose transport system permease protein XylH</fullName>
    </recommendedName>
</protein>
<organism evidence="12 13">
    <name type="scientific">Ruminiclostridium cellobioparum subsp. termitidis CT1112</name>
    <dbReference type="NCBI Taxonomy" id="1195236"/>
    <lineage>
        <taxon>Bacteria</taxon>
        <taxon>Bacillati</taxon>
        <taxon>Bacillota</taxon>
        <taxon>Clostridia</taxon>
        <taxon>Eubacteriales</taxon>
        <taxon>Oscillospiraceae</taxon>
        <taxon>Ruminiclostridium</taxon>
    </lineage>
</organism>
<dbReference type="STRING" id="1195236.CTER_0916"/>
<dbReference type="PANTHER" id="PTHR32196:SF32">
    <property type="entry name" value="XYLOSE TRANSPORT SYSTEM PERMEASE PROTEIN XYLH"/>
    <property type="match status" value="1"/>
</dbReference>
<dbReference type="Proteomes" id="UP000014155">
    <property type="component" value="Unassembled WGS sequence"/>
</dbReference>
<evidence type="ECO:0000256" key="5">
    <source>
        <dbReference type="ARBA" id="ARBA00022597"/>
    </source>
</evidence>
<feature type="transmembrane region" description="Helical" evidence="11">
    <location>
        <begin position="343"/>
        <end position="370"/>
    </location>
</feature>
<keyword evidence="13" id="KW-1185">Reference proteome</keyword>
<keyword evidence="4" id="KW-0997">Cell inner membrane</keyword>
<dbReference type="EMBL" id="AORV01000022">
    <property type="protein sequence ID" value="EMS73100.1"/>
    <property type="molecule type" value="Genomic_DNA"/>
</dbReference>
<feature type="transmembrane region" description="Helical" evidence="11">
    <location>
        <begin position="68"/>
        <end position="88"/>
    </location>
</feature>
<feature type="transmembrane region" description="Helical" evidence="11">
    <location>
        <begin position="257"/>
        <end position="275"/>
    </location>
</feature>
<keyword evidence="3" id="KW-1003">Cell membrane</keyword>
<proteinExistence type="predicted"/>
<dbReference type="eggNOG" id="COG4214">
    <property type="taxonomic scope" value="Bacteria"/>
</dbReference>
<evidence type="ECO:0000256" key="9">
    <source>
        <dbReference type="ARBA" id="ARBA00035611"/>
    </source>
</evidence>
<feature type="transmembrane region" description="Helical" evidence="11">
    <location>
        <begin position="121"/>
        <end position="141"/>
    </location>
</feature>
<feature type="transmembrane region" description="Helical" evidence="11">
    <location>
        <begin position="41"/>
        <end position="62"/>
    </location>
</feature>
<sequence length="409" mass="42924">MGNAEINTIAKNNQTALGHTKSIREILVGTLKGNMRQYTMILALLVIWGFFTIVTDGIFISSRNLSNLFLQCAATAIAACGMVLVMVAGHIDLSVGSFVGLTGAIAAQLMVKAHMGTIETIAITIGIGLLLGLFQGFWVAYGKVPAFIVTLAGLLAFRGGVIAITGGNSIAPMNDTFKAIGQGYLPKINPGLPFSDTSALIGVVFIICYLVFEINKRRSRIKYGFEVLPMSLQIAKMVGFSLLIALVIGIMASYMGIPYAILLLIAIIVIFTVIAEKSTFGRHIYAIGGNKEAARLSGININKVNLGIFVLMGLLSTIAGIVYTARLNAATGSAGTNMELDAIASAVIGGTSTLGGAGTIAGCIIGALVMGSLDNGMSLMNANVSAQYIVKGLILLLAVWFDIKFSKRS</sequence>
<dbReference type="InterPro" id="IPR001851">
    <property type="entry name" value="ABC_transp_permease"/>
</dbReference>
<comment type="subcellular location">
    <subcellularLocation>
        <location evidence="1">Cell membrane</location>
        <topology evidence="1">Multi-pass membrane protein</topology>
    </subcellularLocation>
</comment>
<evidence type="ECO:0000256" key="6">
    <source>
        <dbReference type="ARBA" id="ARBA00022692"/>
    </source>
</evidence>
<feature type="transmembrane region" description="Helical" evidence="11">
    <location>
        <begin position="191"/>
        <end position="212"/>
    </location>
</feature>
<accession>S0FLJ4</accession>
<evidence type="ECO:0000256" key="11">
    <source>
        <dbReference type="SAM" id="Phobius"/>
    </source>
</evidence>
<dbReference type="AlphaFoldDB" id="S0FLJ4"/>
<feature type="transmembrane region" description="Helical" evidence="11">
    <location>
        <begin position="382"/>
        <end position="401"/>
    </location>
</feature>
<feature type="transmembrane region" description="Helical" evidence="11">
    <location>
        <begin position="148"/>
        <end position="171"/>
    </location>
</feature>
<dbReference type="PANTHER" id="PTHR32196">
    <property type="entry name" value="ABC TRANSPORTER PERMEASE PROTEIN YPHD-RELATED-RELATED"/>
    <property type="match status" value="1"/>
</dbReference>
<dbReference type="Pfam" id="PF02653">
    <property type="entry name" value="BPD_transp_2"/>
    <property type="match status" value="1"/>
</dbReference>